<dbReference type="EMBL" id="CP042437">
    <property type="protein sequence ID" value="QEC78000.1"/>
    <property type="molecule type" value="Genomic_DNA"/>
</dbReference>
<dbReference type="RefSeq" id="WP_147056210.1">
    <property type="nucleotide sequence ID" value="NZ_CP042437.1"/>
</dbReference>
<dbReference type="InterPro" id="IPR045538">
    <property type="entry name" value="CIS_TMP"/>
</dbReference>
<dbReference type="KEGG" id="mgk:FSB76_19415"/>
<dbReference type="Pfam" id="PF19268">
    <property type="entry name" value="CIS_TMP"/>
    <property type="match status" value="1"/>
</dbReference>
<keyword evidence="2" id="KW-1185">Reference proteome</keyword>
<sequence length="472" mass="53041">MTHVVNRLQFEVVCSDEELSLNLRQNFAQTVQQEIAQIIDEVCSESVGEHESIKIDRIELDMGSFSRHTFGTDFRTVFRQKLRAELAKQLAAIPQQSRQISQLLSDTEMLFYFLSNGSLPWFADEGTINLDKIFSNVALNHADVLKSFFEHVKSNGNIWKRLAWQFNASSKDVVISLSAELKKAQETFLNWVTQIVNKLTARGSFTVDFAGTDIQKEFSDINDVIIKNAPAIFTYSGSIDVLHQAFQSQIQEVFKANQALADAAAVELSVITGISQPEPGILAEAKQSAQNDPVITSASNGSAADDVQKYSVKYAGIVLLAPFLKPFFTQLDLLNGREWKNTESTFRAVHLLKFLATGQKKVPEYALVFEKILCGLPADMPVPLDIILTDEEIAESESLLKAVISHWNILKNTSTDGLRESFMKRDGLLTRKENGWLLQVERKTLDVLLDSIPWGFSTISLVWTRDLIFVEW</sequence>
<evidence type="ECO:0000313" key="2">
    <source>
        <dbReference type="Proteomes" id="UP000321362"/>
    </source>
</evidence>
<gene>
    <name evidence="1" type="ORF">FSB76_19415</name>
</gene>
<name>A0A5B8W1T9_9SPHI</name>
<accession>A0A5B8W1T9</accession>
<dbReference type="Proteomes" id="UP000321362">
    <property type="component" value="Chromosome"/>
</dbReference>
<protein>
    <submittedName>
        <fullName evidence="1">Uncharacterized protein</fullName>
    </submittedName>
</protein>
<evidence type="ECO:0000313" key="1">
    <source>
        <dbReference type="EMBL" id="QEC78000.1"/>
    </source>
</evidence>
<organism evidence="1 2">
    <name type="scientific">Mucilaginibacter ginsenosidivorax</name>
    <dbReference type="NCBI Taxonomy" id="862126"/>
    <lineage>
        <taxon>Bacteria</taxon>
        <taxon>Pseudomonadati</taxon>
        <taxon>Bacteroidota</taxon>
        <taxon>Sphingobacteriia</taxon>
        <taxon>Sphingobacteriales</taxon>
        <taxon>Sphingobacteriaceae</taxon>
        <taxon>Mucilaginibacter</taxon>
    </lineage>
</organism>
<reference evidence="1 2" key="1">
    <citation type="journal article" date="2013" name="J. Microbiol.">
        <title>Mucilaginibacter ginsenosidivorax sp. nov., with ginsenoside converting activity isolated from sediment.</title>
        <authorList>
            <person name="Kim J.K."/>
            <person name="Choi T.E."/>
            <person name="Liu Q.M."/>
            <person name="Park H.Y."/>
            <person name="Yi T.H."/>
            <person name="Yoon M.H."/>
            <person name="Kim S.C."/>
            <person name="Im W.T."/>
        </authorList>
    </citation>
    <scope>NUCLEOTIDE SEQUENCE [LARGE SCALE GENOMIC DNA]</scope>
    <source>
        <strain evidence="1 2">KHI28</strain>
    </source>
</reference>
<dbReference type="AlphaFoldDB" id="A0A5B8W1T9"/>
<dbReference type="OrthoDB" id="1488184at2"/>
<proteinExistence type="predicted"/>